<dbReference type="PANTHER" id="PTHR43592">
    <property type="entry name" value="CAAX AMINO TERMINAL PROTEASE"/>
    <property type="match status" value="1"/>
</dbReference>
<dbReference type="GO" id="GO:0080120">
    <property type="term" value="P:CAAX-box protein maturation"/>
    <property type="evidence" value="ECO:0007669"/>
    <property type="project" value="UniProtKB-ARBA"/>
</dbReference>
<keyword evidence="3" id="KW-0378">Hydrolase</keyword>
<dbReference type="GO" id="GO:0004175">
    <property type="term" value="F:endopeptidase activity"/>
    <property type="evidence" value="ECO:0007669"/>
    <property type="project" value="UniProtKB-ARBA"/>
</dbReference>
<dbReference type="AlphaFoldDB" id="A0A9W5TVI7"/>
<keyword evidence="1" id="KW-0812">Transmembrane</keyword>
<dbReference type="RefSeq" id="WP_286170918.1">
    <property type="nucleotide sequence ID" value="NZ_BMJD01000004.1"/>
</dbReference>
<protein>
    <submittedName>
        <fullName evidence="3">CAAX amino protease</fullName>
    </submittedName>
</protein>
<feature type="transmembrane region" description="Helical" evidence="1">
    <location>
        <begin position="98"/>
        <end position="116"/>
    </location>
</feature>
<evidence type="ECO:0000313" key="3">
    <source>
        <dbReference type="EMBL" id="GGB33717.1"/>
    </source>
</evidence>
<dbReference type="Pfam" id="PF02517">
    <property type="entry name" value="Rce1-like"/>
    <property type="match status" value="1"/>
</dbReference>
<keyword evidence="4" id="KW-1185">Reference proteome</keyword>
<feature type="transmembrane region" description="Helical" evidence="1">
    <location>
        <begin position="122"/>
        <end position="138"/>
    </location>
</feature>
<name>A0A9W5TVI7_9BACI</name>
<evidence type="ECO:0000256" key="1">
    <source>
        <dbReference type="SAM" id="Phobius"/>
    </source>
</evidence>
<proteinExistence type="predicted"/>
<organism evidence="3 4">
    <name type="scientific">Lentibacillus populi</name>
    <dbReference type="NCBI Taxonomy" id="1827502"/>
    <lineage>
        <taxon>Bacteria</taxon>
        <taxon>Bacillati</taxon>
        <taxon>Bacillota</taxon>
        <taxon>Bacilli</taxon>
        <taxon>Bacillales</taxon>
        <taxon>Bacillaceae</taxon>
        <taxon>Lentibacillus</taxon>
    </lineage>
</organism>
<keyword evidence="1" id="KW-1133">Transmembrane helix</keyword>
<feature type="transmembrane region" description="Helical" evidence="1">
    <location>
        <begin position="167"/>
        <end position="187"/>
    </location>
</feature>
<gene>
    <name evidence="3" type="ORF">GCM10011409_08920</name>
</gene>
<evidence type="ECO:0000313" key="4">
    <source>
        <dbReference type="Proteomes" id="UP000621492"/>
    </source>
</evidence>
<feature type="domain" description="CAAX prenyl protease 2/Lysostaphin resistance protein A-like" evidence="2">
    <location>
        <begin position="98"/>
        <end position="180"/>
    </location>
</feature>
<reference evidence="3" key="2">
    <citation type="submission" date="2020-09" db="EMBL/GenBank/DDBJ databases">
        <authorList>
            <person name="Sun Q."/>
            <person name="Zhou Y."/>
        </authorList>
    </citation>
    <scope>NUCLEOTIDE SEQUENCE</scope>
    <source>
        <strain evidence="3">CGMCC 1.15454</strain>
    </source>
</reference>
<keyword evidence="3" id="KW-0645">Protease</keyword>
<dbReference type="Proteomes" id="UP000621492">
    <property type="component" value="Unassembled WGS sequence"/>
</dbReference>
<feature type="transmembrane region" description="Helical" evidence="1">
    <location>
        <begin position="145"/>
        <end position="161"/>
    </location>
</feature>
<comment type="caution">
    <text evidence="3">The sequence shown here is derived from an EMBL/GenBank/DDBJ whole genome shotgun (WGS) entry which is preliminary data.</text>
</comment>
<dbReference type="InterPro" id="IPR003675">
    <property type="entry name" value="Rce1/LyrA-like_dom"/>
</dbReference>
<keyword evidence="1" id="KW-0472">Membrane</keyword>
<evidence type="ECO:0000259" key="2">
    <source>
        <dbReference type="Pfam" id="PF02517"/>
    </source>
</evidence>
<feature type="transmembrane region" description="Helical" evidence="1">
    <location>
        <begin position="59"/>
        <end position="78"/>
    </location>
</feature>
<dbReference type="EMBL" id="BMJD01000004">
    <property type="protein sequence ID" value="GGB33717.1"/>
    <property type="molecule type" value="Genomic_DNA"/>
</dbReference>
<reference evidence="3" key="1">
    <citation type="journal article" date="2014" name="Int. J. Syst. Evol. Microbiol.">
        <title>Complete genome sequence of Corynebacterium casei LMG S-19264T (=DSM 44701T), isolated from a smear-ripened cheese.</title>
        <authorList>
            <consortium name="US DOE Joint Genome Institute (JGI-PGF)"/>
            <person name="Walter F."/>
            <person name="Albersmeier A."/>
            <person name="Kalinowski J."/>
            <person name="Ruckert C."/>
        </authorList>
    </citation>
    <scope>NUCLEOTIDE SEQUENCE</scope>
    <source>
        <strain evidence="3">CGMCC 1.15454</strain>
    </source>
</reference>
<feature type="transmembrane region" description="Helical" evidence="1">
    <location>
        <begin position="20"/>
        <end position="39"/>
    </location>
</feature>
<dbReference type="GO" id="GO:0006508">
    <property type="term" value="P:proteolysis"/>
    <property type="evidence" value="ECO:0007669"/>
    <property type="project" value="UniProtKB-KW"/>
</dbReference>
<sequence length="192" mass="22054">MVSQRELIKRMSDRELTKQLMLSQLFLFILSLVLSFILFNNMAQWFQYFRLDGHELLVYGVIPGLIIVTVDVILMAVLPEHYYDDGGINDKIFKNRSVGSIFIVVLVIAFAEELLFRGVLQTAFGYVTASTIFALVHIRYLKKPVLLLSVLFVSFYLGFLFERTGNLLTTMTAHFIVDFLSGLIIRLSKKRC</sequence>
<dbReference type="PANTHER" id="PTHR43592:SF15">
    <property type="entry name" value="CAAX AMINO TERMINAL PROTEASE FAMILY PROTEIN"/>
    <property type="match status" value="1"/>
</dbReference>
<accession>A0A9W5TVI7</accession>